<keyword evidence="3" id="KW-0121">Carboxypeptidase</keyword>
<keyword evidence="19" id="KW-1185">Reference proteome</keyword>
<evidence type="ECO:0000256" key="9">
    <source>
        <dbReference type="ARBA" id="ARBA00022984"/>
    </source>
</evidence>
<dbReference type="InterPro" id="IPR036950">
    <property type="entry name" value="PBP_transglycosylase"/>
</dbReference>
<feature type="compositionally biased region" description="Basic residues" evidence="14">
    <location>
        <begin position="45"/>
        <end position="61"/>
    </location>
</feature>
<dbReference type="AlphaFoldDB" id="A0A261FXT7"/>
<protein>
    <submittedName>
        <fullName evidence="18">Penicillin-binding protein</fullName>
    </submittedName>
</protein>
<dbReference type="SUPFAM" id="SSF53955">
    <property type="entry name" value="Lysozyme-like"/>
    <property type="match status" value="1"/>
</dbReference>
<keyword evidence="15" id="KW-1133">Transmembrane helix</keyword>
<evidence type="ECO:0000256" key="1">
    <source>
        <dbReference type="ARBA" id="ARBA00007090"/>
    </source>
</evidence>
<keyword evidence="4" id="KW-0645">Protease</keyword>
<dbReference type="InterPro" id="IPR001460">
    <property type="entry name" value="PCN-bd_Tpept"/>
</dbReference>
<dbReference type="InterPro" id="IPR001264">
    <property type="entry name" value="Glyco_trans_51"/>
</dbReference>
<comment type="caution">
    <text evidence="18">The sequence shown here is derived from an EMBL/GenBank/DDBJ whole genome shotgun (WGS) entry which is preliminary data.</text>
</comment>
<sequence length="822" mass="85958">MVAHSRSTSHGSHRSAASHTSRRTASSGARRTGTSATSSRTSRPGSHRANNHRRPNGQRNRGSRHLILKIVLALFALGIASGIAAFAYLYITTEIPQADKIALSQKTTVYYADGTTEIGSFAEQNREIIQCSDLPDYIGKSIVSSEDRTFYTNKGIDLKGIGRALVNNLTKGTRQGGSTITQQYAERYYLGETTTYVGKAREAILALKLAQAQDKNEILCNYMNTIYLGRGAYGIQAAAQAYFGKNAKDLTLSEAAMIAGIIPSPSSWDPAINKDMATQRMTRVLGIMQDDGYITATERKTADNLPNTITYSPSNVFAGYNGYLLTTVENELIKSGTFTKDDIETGGYKIITTIDKSMQEAMQEAGNERPDGMPETLEIGGIAVDPRDGTVKAMYAGSDYLTHQYNNATQANFQPGSTMKPFALLGAAQEGVNFNTMFNGNSHQHFSGLENEVNNALEINWGNINLYQATANSVNTVFMNVNEHLTPQRTAKIAHEAGITSDIDETSPYNVLGINASTVWDLAQGHSTIAANGVKTTLHIVSTVTDYQNKEMYKAADTSEQVFNANDCALVQKAMQGTTTSGTAAGVASALGRAVAGKSGTANDETAASFVGYVPQLLNVWAIWNPDANGSPQVVPQFAGYGVSSTGYPAHLFTEFMSRALDGMAVENFPAATDNGKIGGPDGTWGLGARYGTSTGSGSGAQSGSQSGSNGSDKSTGSQSGSDKSSGSQSGLTGSTDSQPGSSSGSQSGSAGSSNKSDTSETNKSDTSTDSGSTGGSQTTPGGGTSDGSNGTQSGGNASQNGGADNSTGLGSTTGNSSSSGQ</sequence>
<keyword evidence="9" id="KW-0573">Peptidoglycan synthesis</keyword>
<evidence type="ECO:0000256" key="8">
    <source>
        <dbReference type="ARBA" id="ARBA00022960"/>
    </source>
</evidence>
<keyword evidence="6" id="KW-0808">Transferase</keyword>
<dbReference type="PANTHER" id="PTHR32282:SF34">
    <property type="entry name" value="PENICILLIN-BINDING PROTEIN 1A"/>
    <property type="match status" value="1"/>
</dbReference>
<evidence type="ECO:0000256" key="15">
    <source>
        <dbReference type="SAM" id="Phobius"/>
    </source>
</evidence>
<evidence type="ECO:0000256" key="11">
    <source>
        <dbReference type="ARBA" id="ARBA00023316"/>
    </source>
</evidence>
<name>A0A261FXT7_9BIFI</name>
<organism evidence="18 19">
    <name type="scientific">Bifidobacterium hapali</name>
    <dbReference type="NCBI Taxonomy" id="1630172"/>
    <lineage>
        <taxon>Bacteria</taxon>
        <taxon>Bacillati</taxon>
        <taxon>Actinomycetota</taxon>
        <taxon>Actinomycetes</taxon>
        <taxon>Bifidobacteriales</taxon>
        <taxon>Bifidobacteriaceae</taxon>
        <taxon>Bifidobacterium</taxon>
    </lineage>
</organism>
<dbReference type="InterPro" id="IPR012338">
    <property type="entry name" value="Beta-lactam/transpept-like"/>
</dbReference>
<feature type="compositionally biased region" description="Low complexity" evidence="14">
    <location>
        <begin position="787"/>
        <end position="797"/>
    </location>
</feature>
<evidence type="ECO:0000256" key="7">
    <source>
        <dbReference type="ARBA" id="ARBA00022801"/>
    </source>
</evidence>
<evidence type="ECO:0000256" key="6">
    <source>
        <dbReference type="ARBA" id="ARBA00022679"/>
    </source>
</evidence>
<dbReference type="FunFam" id="1.10.3810.10:FF:000001">
    <property type="entry name" value="Penicillin-binding protein 1A"/>
    <property type="match status" value="1"/>
</dbReference>
<dbReference type="Gene3D" id="3.40.710.10">
    <property type="entry name" value="DD-peptidase/beta-lactamase superfamily"/>
    <property type="match status" value="1"/>
</dbReference>
<feature type="compositionally biased region" description="Gly residues" evidence="14">
    <location>
        <begin position="677"/>
        <end position="686"/>
    </location>
</feature>
<dbReference type="Pfam" id="PF00912">
    <property type="entry name" value="Transgly"/>
    <property type="match status" value="1"/>
</dbReference>
<evidence type="ECO:0000259" key="16">
    <source>
        <dbReference type="Pfam" id="PF00905"/>
    </source>
</evidence>
<dbReference type="GO" id="GO:0071555">
    <property type="term" value="P:cell wall organization"/>
    <property type="evidence" value="ECO:0007669"/>
    <property type="project" value="UniProtKB-KW"/>
</dbReference>
<feature type="compositionally biased region" description="Low complexity" evidence="14">
    <location>
        <begin position="702"/>
        <end position="757"/>
    </location>
</feature>
<dbReference type="GO" id="GO:0006508">
    <property type="term" value="P:proteolysis"/>
    <property type="evidence" value="ECO:0007669"/>
    <property type="project" value="UniProtKB-KW"/>
</dbReference>
<dbReference type="InterPro" id="IPR050396">
    <property type="entry name" value="Glycosyltr_51/Transpeptidase"/>
</dbReference>
<evidence type="ECO:0000256" key="12">
    <source>
        <dbReference type="ARBA" id="ARBA00034000"/>
    </source>
</evidence>
<feature type="region of interest" description="Disordered" evidence="14">
    <location>
        <begin position="1"/>
        <end position="61"/>
    </location>
</feature>
<feature type="region of interest" description="Disordered" evidence="14">
    <location>
        <begin position="673"/>
        <end position="822"/>
    </location>
</feature>
<feature type="compositionally biased region" description="Low complexity" evidence="14">
    <location>
        <begin position="765"/>
        <end position="780"/>
    </location>
</feature>
<dbReference type="SUPFAM" id="SSF56601">
    <property type="entry name" value="beta-lactamase/transpeptidase-like"/>
    <property type="match status" value="1"/>
</dbReference>
<evidence type="ECO:0000313" key="19">
    <source>
        <dbReference type="Proteomes" id="UP000216074"/>
    </source>
</evidence>
<dbReference type="RefSeq" id="WP_094730033.1">
    <property type="nucleotide sequence ID" value="NZ_MWWY01000026.1"/>
</dbReference>
<feature type="domain" description="Penicillin-binding protein transpeptidase" evidence="16">
    <location>
        <begin position="382"/>
        <end position="622"/>
    </location>
</feature>
<evidence type="ECO:0000256" key="13">
    <source>
        <dbReference type="ARBA" id="ARBA00049902"/>
    </source>
</evidence>
<keyword evidence="7" id="KW-0378">Hydrolase</keyword>
<dbReference type="Gene3D" id="1.10.3810.10">
    <property type="entry name" value="Biosynthetic peptidoglycan transglycosylase-like"/>
    <property type="match status" value="1"/>
</dbReference>
<comment type="catalytic activity">
    <reaction evidence="13">
        <text>[GlcNAc-(1-&gt;4)-Mur2Ac(oyl-L-Ala-gamma-D-Glu-L-Lys-D-Ala-D-Ala)](n)-di-trans,octa-cis-undecaprenyl diphosphate + beta-D-GlcNAc-(1-&gt;4)-Mur2Ac(oyl-L-Ala-gamma-D-Glu-L-Lys-D-Ala-D-Ala)-di-trans,octa-cis-undecaprenyl diphosphate = [GlcNAc-(1-&gt;4)-Mur2Ac(oyl-L-Ala-gamma-D-Glu-L-Lys-D-Ala-D-Ala)](n+1)-di-trans,octa-cis-undecaprenyl diphosphate + di-trans,octa-cis-undecaprenyl diphosphate + H(+)</text>
        <dbReference type="Rhea" id="RHEA:23708"/>
        <dbReference type="Rhea" id="RHEA-COMP:9602"/>
        <dbReference type="Rhea" id="RHEA-COMP:9603"/>
        <dbReference type="ChEBI" id="CHEBI:15378"/>
        <dbReference type="ChEBI" id="CHEBI:58405"/>
        <dbReference type="ChEBI" id="CHEBI:60033"/>
        <dbReference type="ChEBI" id="CHEBI:78435"/>
        <dbReference type="EC" id="2.4.99.28"/>
    </reaction>
</comment>
<evidence type="ECO:0000256" key="4">
    <source>
        <dbReference type="ARBA" id="ARBA00022670"/>
    </source>
</evidence>
<reference evidence="18 19" key="1">
    <citation type="journal article" date="2017" name="BMC Genomics">
        <title>Comparative genomic and phylogenomic analyses of the Bifidobacteriaceae family.</title>
        <authorList>
            <person name="Lugli G.A."/>
            <person name="Milani C."/>
            <person name="Turroni F."/>
            <person name="Duranti S."/>
            <person name="Mancabelli L."/>
            <person name="Mangifesta M."/>
            <person name="Ferrario C."/>
            <person name="Modesto M."/>
            <person name="Mattarelli P."/>
            <person name="Jiri K."/>
            <person name="van Sinderen D."/>
            <person name="Ventura M."/>
        </authorList>
    </citation>
    <scope>NUCLEOTIDE SEQUENCE [LARGE SCALE GENOMIC DNA]</scope>
    <source>
        <strain evidence="18 19">DSM 100202</strain>
    </source>
</reference>
<comment type="similarity">
    <text evidence="2">In the N-terminal section; belongs to the glycosyltransferase 51 family.</text>
</comment>
<keyword evidence="15" id="KW-0472">Membrane</keyword>
<feature type="transmembrane region" description="Helical" evidence="15">
    <location>
        <begin position="66"/>
        <end position="91"/>
    </location>
</feature>
<dbReference type="PANTHER" id="PTHR32282">
    <property type="entry name" value="BINDING PROTEIN TRANSPEPTIDASE, PUTATIVE-RELATED"/>
    <property type="match status" value="1"/>
</dbReference>
<dbReference type="GO" id="GO:0008955">
    <property type="term" value="F:peptidoglycan glycosyltransferase activity"/>
    <property type="evidence" value="ECO:0007669"/>
    <property type="project" value="UniProtKB-EC"/>
</dbReference>
<gene>
    <name evidence="18" type="ORF">BHAP_1421</name>
</gene>
<evidence type="ECO:0000256" key="2">
    <source>
        <dbReference type="ARBA" id="ARBA00007739"/>
    </source>
</evidence>
<dbReference type="InterPro" id="IPR023346">
    <property type="entry name" value="Lysozyme-like_dom_sf"/>
</dbReference>
<keyword evidence="15" id="KW-0812">Transmembrane</keyword>
<dbReference type="GO" id="GO:0009252">
    <property type="term" value="P:peptidoglycan biosynthetic process"/>
    <property type="evidence" value="ECO:0007669"/>
    <property type="project" value="UniProtKB-KW"/>
</dbReference>
<keyword evidence="8" id="KW-0133">Cell shape</keyword>
<dbReference type="GO" id="GO:0008658">
    <property type="term" value="F:penicillin binding"/>
    <property type="evidence" value="ECO:0007669"/>
    <property type="project" value="InterPro"/>
</dbReference>
<dbReference type="OrthoDB" id="9766909at2"/>
<feature type="compositionally biased region" description="Low complexity" evidence="14">
    <location>
        <begin position="1"/>
        <end position="43"/>
    </location>
</feature>
<keyword evidence="10" id="KW-0511">Multifunctional enzyme</keyword>
<feature type="compositionally biased region" description="Low complexity" evidence="14">
    <location>
        <begin position="806"/>
        <end position="822"/>
    </location>
</feature>
<dbReference type="GO" id="GO:0030288">
    <property type="term" value="C:outer membrane-bounded periplasmic space"/>
    <property type="evidence" value="ECO:0007669"/>
    <property type="project" value="TreeGrafter"/>
</dbReference>
<dbReference type="GO" id="GO:0008360">
    <property type="term" value="P:regulation of cell shape"/>
    <property type="evidence" value="ECO:0007669"/>
    <property type="project" value="UniProtKB-KW"/>
</dbReference>
<accession>A0A261FXT7</accession>
<evidence type="ECO:0000256" key="3">
    <source>
        <dbReference type="ARBA" id="ARBA00022645"/>
    </source>
</evidence>
<keyword evidence="5" id="KW-0328">Glycosyltransferase</keyword>
<keyword evidence="11" id="KW-0961">Cell wall biogenesis/degradation</keyword>
<dbReference type="Pfam" id="PF00905">
    <property type="entry name" value="Transpeptidase"/>
    <property type="match status" value="1"/>
</dbReference>
<dbReference type="EMBL" id="MWWY01000026">
    <property type="protein sequence ID" value="OZG63918.1"/>
    <property type="molecule type" value="Genomic_DNA"/>
</dbReference>
<comment type="similarity">
    <text evidence="1">In the C-terminal section; belongs to the transpeptidase family.</text>
</comment>
<evidence type="ECO:0000256" key="14">
    <source>
        <dbReference type="SAM" id="MobiDB-lite"/>
    </source>
</evidence>
<dbReference type="GO" id="GO:0009002">
    <property type="term" value="F:serine-type D-Ala-D-Ala carboxypeptidase activity"/>
    <property type="evidence" value="ECO:0007669"/>
    <property type="project" value="UniProtKB-EC"/>
</dbReference>
<dbReference type="Proteomes" id="UP000216074">
    <property type="component" value="Unassembled WGS sequence"/>
</dbReference>
<proteinExistence type="inferred from homology"/>
<evidence type="ECO:0000259" key="17">
    <source>
        <dbReference type="Pfam" id="PF00912"/>
    </source>
</evidence>
<evidence type="ECO:0000256" key="5">
    <source>
        <dbReference type="ARBA" id="ARBA00022676"/>
    </source>
</evidence>
<evidence type="ECO:0000256" key="10">
    <source>
        <dbReference type="ARBA" id="ARBA00023268"/>
    </source>
</evidence>
<comment type="catalytic activity">
    <reaction evidence="12">
        <text>Preferential cleavage: (Ac)2-L-Lys-D-Ala-|-D-Ala. Also transpeptidation of peptidyl-alanyl moieties that are N-acyl substituents of D-alanine.</text>
        <dbReference type="EC" id="3.4.16.4"/>
    </reaction>
</comment>
<evidence type="ECO:0000313" key="18">
    <source>
        <dbReference type="EMBL" id="OZG63918.1"/>
    </source>
</evidence>
<feature type="domain" description="Glycosyl transferase family 51" evidence="17">
    <location>
        <begin position="117"/>
        <end position="288"/>
    </location>
</feature>